<keyword evidence="10 13" id="KW-0472">Membrane</keyword>
<dbReference type="GO" id="GO:0005298">
    <property type="term" value="F:proline:sodium symporter activity"/>
    <property type="evidence" value="ECO:0007669"/>
    <property type="project" value="TreeGrafter"/>
</dbReference>
<dbReference type="NCBIfam" id="TIGR00813">
    <property type="entry name" value="sss"/>
    <property type="match status" value="1"/>
</dbReference>
<protein>
    <submittedName>
        <fullName evidence="14">Sodium:solute symporter</fullName>
    </submittedName>
</protein>
<dbReference type="PANTHER" id="PTHR48086">
    <property type="entry name" value="SODIUM/PROLINE SYMPORTER-RELATED"/>
    <property type="match status" value="1"/>
</dbReference>
<feature type="transmembrane region" description="Helical" evidence="13">
    <location>
        <begin position="6"/>
        <end position="25"/>
    </location>
</feature>
<feature type="transmembrane region" description="Helical" evidence="13">
    <location>
        <begin position="493"/>
        <end position="515"/>
    </location>
</feature>
<dbReference type="PROSITE" id="PS50283">
    <property type="entry name" value="NA_SOLUT_SYMP_3"/>
    <property type="match status" value="1"/>
</dbReference>
<dbReference type="GO" id="GO:0015824">
    <property type="term" value="P:proline transport"/>
    <property type="evidence" value="ECO:0007669"/>
    <property type="project" value="TreeGrafter"/>
</dbReference>
<comment type="similarity">
    <text evidence="2 12">Belongs to the sodium:solute symporter (SSF) (TC 2.A.21) family.</text>
</comment>
<feature type="transmembrane region" description="Helical" evidence="13">
    <location>
        <begin position="71"/>
        <end position="95"/>
    </location>
</feature>
<keyword evidence="5 13" id="KW-0812">Transmembrane</keyword>
<evidence type="ECO:0000256" key="7">
    <source>
        <dbReference type="ARBA" id="ARBA00022989"/>
    </source>
</evidence>
<evidence type="ECO:0000313" key="15">
    <source>
        <dbReference type="Proteomes" id="UP001320159"/>
    </source>
</evidence>
<keyword evidence="7 13" id="KW-1133">Transmembrane helix</keyword>
<evidence type="ECO:0000256" key="6">
    <source>
        <dbReference type="ARBA" id="ARBA00022847"/>
    </source>
</evidence>
<feature type="transmembrane region" description="Helical" evidence="13">
    <location>
        <begin position="443"/>
        <end position="464"/>
    </location>
</feature>
<comment type="subcellular location">
    <subcellularLocation>
        <location evidence="1">Cell membrane</location>
        <topology evidence="1">Multi-pass membrane protein</topology>
    </subcellularLocation>
</comment>
<organism evidence="14 15">
    <name type="scientific">Methanooceanicella nereidis</name>
    <dbReference type="NCBI Taxonomy" id="2052831"/>
    <lineage>
        <taxon>Archaea</taxon>
        <taxon>Methanobacteriati</taxon>
        <taxon>Methanobacteriota</taxon>
        <taxon>Stenosarchaea group</taxon>
        <taxon>Methanomicrobia</taxon>
        <taxon>Methanocellales</taxon>
        <taxon>Methanocellaceae</taxon>
        <taxon>Methanooceanicella</taxon>
    </lineage>
</organism>
<evidence type="ECO:0000256" key="1">
    <source>
        <dbReference type="ARBA" id="ARBA00004651"/>
    </source>
</evidence>
<dbReference type="PANTHER" id="PTHR48086:SF3">
    <property type="entry name" value="SODIUM_PROLINE SYMPORTER"/>
    <property type="match status" value="1"/>
</dbReference>
<sequence>MAVDTLTFTAVTIIYLIALMALAYMGYKKTKEAEDFMLAGRKVHPALIALSYGATFISTSAIVGFGGTAAYFGMGLIWLTVLNIGIGILLAFVVFGKKTREIGSKLKAVTFPDLMGKIFKSRFMQYASGLIIVVGMPLYASAVLIGGARFIETTFNISYTTALLGFAIITAVYVITGGLLAVIYTDTLQGIIMLVGMTILIAFLYVNLGGITQANEALTEMAGLVPSSLAATGHTGWTSMPSAGSPIWYTLVTTIILGVGIGVLAQPQLVVRFMTAKDDRSLNRAVPIGGVFILMMTGVVFTVGALTNVYFYQKTGMLAFDAAGKNLDSIIPAYINAAMPDWFVILFMLTLLAAAMSTLSALFHTMGTALGNDLLSRAKNYRLTLWKNRAGVTFMIIVSIILAFIMPGSIIARATAMFMGLCASAFLPAFTHGLFSKNPSKRAAITSLVVGSGAWSLWTAFVHIKESEALGLCQILFGKAALLGSPWTVVDPLIIALPLAAMSLAVVWALDSYVWTKKESGSKEPAI</sequence>
<feature type="transmembrane region" description="Helical" evidence="13">
    <location>
        <begin position="126"/>
        <end position="151"/>
    </location>
</feature>
<dbReference type="RefSeq" id="WP_230740990.1">
    <property type="nucleotide sequence ID" value="NZ_PGCK01000003.1"/>
</dbReference>
<reference evidence="14 15" key="1">
    <citation type="submission" date="2017-11" db="EMBL/GenBank/DDBJ databases">
        <title>Isolation and Characterization of Family Methanocellaceae Species from Potential Methane Hydrate Area Offshore Southwestern Taiwan.</title>
        <authorList>
            <person name="Zhang W.-L."/>
            <person name="Chen W.-C."/>
            <person name="Lai M.-C."/>
            <person name="Chen S.-C."/>
        </authorList>
    </citation>
    <scope>NUCLEOTIDE SEQUENCE [LARGE SCALE GENOMIC DNA]</scope>
    <source>
        <strain evidence="14 15">CWC-04</strain>
    </source>
</reference>
<keyword evidence="15" id="KW-1185">Reference proteome</keyword>
<evidence type="ECO:0000256" key="10">
    <source>
        <dbReference type="ARBA" id="ARBA00023136"/>
    </source>
</evidence>
<evidence type="ECO:0000256" key="12">
    <source>
        <dbReference type="RuleBase" id="RU362091"/>
    </source>
</evidence>
<feature type="transmembrane region" description="Helical" evidence="13">
    <location>
        <begin position="157"/>
        <end position="184"/>
    </location>
</feature>
<dbReference type="Pfam" id="PF00474">
    <property type="entry name" value="SSF"/>
    <property type="match status" value="1"/>
</dbReference>
<proteinExistence type="inferred from homology"/>
<feature type="transmembrane region" description="Helical" evidence="13">
    <location>
        <begin position="411"/>
        <end position="431"/>
    </location>
</feature>
<evidence type="ECO:0000256" key="5">
    <source>
        <dbReference type="ARBA" id="ARBA00022692"/>
    </source>
</evidence>
<dbReference type="Proteomes" id="UP001320159">
    <property type="component" value="Unassembled WGS sequence"/>
</dbReference>
<keyword evidence="9" id="KW-0406">Ion transport</keyword>
<feature type="transmembrane region" description="Helical" evidence="13">
    <location>
        <begin position="46"/>
        <end position="65"/>
    </location>
</feature>
<keyword evidence="4" id="KW-1003">Cell membrane</keyword>
<keyword evidence="6" id="KW-0769">Symport</keyword>
<gene>
    <name evidence="14" type="ORF">CUJ83_04310</name>
</gene>
<dbReference type="GO" id="GO:0015193">
    <property type="term" value="F:L-proline transmembrane transporter activity"/>
    <property type="evidence" value="ECO:0007669"/>
    <property type="project" value="TreeGrafter"/>
</dbReference>
<dbReference type="EMBL" id="PGCK01000003">
    <property type="protein sequence ID" value="MCD1294218.1"/>
    <property type="molecule type" value="Genomic_DNA"/>
</dbReference>
<feature type="transmembrane region" description="Helical" evidence="13">
    <location>
        <begin position="247"/>
        <end position="265"/>
    </location>
</feature>
<dbReference type="GO" id="GO:0005886">
    <property type="term" value="C:plasma membrane"/>
    <property type="evidence" value="ECO:0007669"/>
    <property type="project" value="UniProtKB-SubCell"/>
</dbReference>
<name>A0AAP2RBE1_9EURY</name>
<accession>A0AAP2RBE1</accession>
<keyword evidence="3" id="KW-0813">Transport</keyword>
<feature type="transmembrane region" description="Helical" evidence="13">
    <location>
        <begin position="342"/>
        <end position="365"/>
    </location>
</feature>
<feature type="transmembrane region" description="Helical" evidence="13">
    <location>
        <begin position="286"/>
        <end position="311"/>
    </location>
</feature>
<keyword evidence="8" id="KW-0915">Sodium</keyword>
<keyword evidence="11" id="KW-0739">Sodium transport</keyword>
<evidence type="ECO:0000256" key="13">
    <source>
        <dbReference type="SAM" id="Phobius"/>
    </source>
</evidence>
<dbReference type="InterPro" id="IPR038377">
    <property type="entry name" value="Na/Glc_symporter_sf"/>
</dbReference>
<dbReference type="InterPro" id="IPR001734">
    <property type="entry name" value="Na/solute_symporter"/>
</dbReference>
<evidence type="ECO:0000256" key="4">
    <source>
        <dbReference type="ARBA" id="ARBA00022475"/>
    </source>
</evidence>
<evidence type="ECO:0000313" key="14">
    <source>
        <dbReference type="EMBL" id="MCD1294218.1"/>
    </source>
</evidence>
<dbReference type="CDD" id="cd10322">
    <property type="entry name" value="SLC5sbd"/>
    <property type="match status" value="1"/>
</dbReference>
<dbReference type="AlphaFoldDB" id="A0AAP2RBE1"/>
<dbReference type="InterPro" id="IPR050277">
    <property type="entry name" value="Sodium:Solute_Symporter"/>
</dbReference>
<evidence type="ECO:0000256" key="8">
    <source>
        <dbReference type="ARBA" id="ARBA00023053"/>
    </source>
</evidence>
<evidence type="ECO:0000256" key="3">
    <source>
        <dbReference type="ARBA" id="ARBA00022448"/>
    </source>
</evidence>
<feature type="transmembrane region" description="Helical" evidence="13">
    <location>
        <begin position="386"/>
        <end position="405"/>
    </location>
</feature>
<evidence type="ECO:0000256" key="2">
    <source>
        <dbReference type="ARBA" id="ARBA00006434"/>
    </source>
</evidence>
<comment type="caution">
    <text evidence="14">The sequence shown here is derived from an EMBL/GenBank/DDBJ whole genome shotgun (WGS) entry which is preliminary data.</text>
</comment>
<evidence type="ECO:0000256" key="9">
    <source>
        <dbReference type="ARBA" id="ARBA00023065"/>
    </source>
</evidence>
<feature type="transmembrane region" description="Helical" evidence="13">
    <location>
        <begin position="191"/>
        <end position="211"/>
    </location>
</feature>
<evidence type="ECO:0000256" key="11">
    <source>
        <dbReference type="ARBA" id="ARBA00023201"/>
    </source>
</evidence>
<dbReference type="Gene3D" id="1.20.1730.10">
    <property type="entry name" value="Sodium/glucose cotransporter"/>
    <property type="match status" value="1"/>
</dbReference>